<gene>
    <name evidence="1" type="ORF">CLOHYLEM_04202</name>
</gene>
<organism evidence="1 2">
    <name type="scientific">[Clostridium] hylemonae DSM 15053</name>
    <dbReference type="NCBI Taxonomy" id="553973"/>
    <lineage>
        <taxon>Bacteria</taxon>
        <taxon>Bacillati</taxon>
        <taxon>Bacillota</taxon>
        <taxon>Clostridia</taxon>
        <taxon>Lachnospirales</taxon>
        <taxon>Lachnospiraceae</taxon>
    </lineage>
</organism>
<sequence>MSTLALLIITEIIVLTFPHSLLPFFTCTPPVLYYKYDYLLYSAVYALNYTT</sequence>
<dbReference type="EMBL" id="ABYI02000006">
    <property type="protein sequence ID" value="EEG75701.1"/>
    <property type="molecule type" value="Genomic_DNA"/>
</dbReference>
<dbReference type="AlphaFoldDB" id="C0BWM0"/>
<name>C0BWM0_9FIRM</name>
<evidence type="ECO:0000313" key="2">
    <source>
        <dbReference type="Proteomes" id="UP000004893"/>
    </source>
</evidence>
<keyword evidence="2" id="KW-1185">Reference proteome</keyword>
<accession>C0BWM0</accession>
<proteinExistence type="predicted"/>
<reference evidence="1" key="2">
    <citation type="submission" date="2013-06" db="EMBL/GenBank/DDBJ databases">
        <title>Draft genome sequence of Clostridium hylemonae (DSM 15053).</title>
        <authorList>
            <person name="Sudarsanam P."/>
            <person name="Ley R."/>
            <person name="Guruge J."/>
            <person name="Turnbaugh P.J."/>
            <person name="Mahowald M."/>
            <person name="Liep D."/>
            <person name="Gordon J."/>
        </authorList>
    </citation>
    <scope>NUCLEOTIDE SEQUENCE</scope>
    <source>
        <strain evidence="1">DSM 15053</strain>
    </source>
</reference>
<reference evidence="1" key="1">
    <citation type="submission" date="2009-02" db="EMBL/GenBank/DDBJ databases">
        <authorList>
            <person name="Fulton L."/>
            <person name="Clifton S."/>
            <person name="Fulton B."/>
            <person name="Xu J."/>
            <person name="Minx P."/>
            <person name="Pepin K.H."/>
            <person name="Johnson M."/>
            <person name="Bhonagiri V."/>
            <person name="Nash W.E."/>
            <person name="Mardis E.R."/>
            <person name="Wilson R.K."/>
        </authorList>
    </citation>
    <scope>NUCLEOTIDE SEQUENCE [LARGE SCALE GENOMIC DNA]</scope>
    <source>
        <strain evidence="1">DSM 15053</strain>
    </source>
</reference>
<dbReference type="Proteomes" id="UP000004893">
    <property type="component" value="Unassembled WGS sequence"/>
</dbReference>
<dbReference type="HOGENOM" id="CLU_3097356_0_0_9"/>
<comment type="caution">
    <text evidence="1">The sequence shown here is derived from an EMBL/GenBank/DDBJ whole genome shotgun (WGS) entry which is preliminary data.</text>
</comment>
<evidence type="ECO:0000313" key="1">
    <source>
        <dbReference type="EMBL" id="EEG75701.1"/>
    </source>
</evidence>
<protein>
    <submittedName>
        <fullName evidence="1">Uncharacterized protein</fullName>
    </submittedName>
</protein>